<name>A0A9P8ID99_9PEZI</name>
<dbReference type="OrthoDB" id="158672at2759"/>
<dbReference type="InterPro" id="IPR004014">
    <property type="entry name" value="ATPase_P-typ_cation-transptr_N"/>
</dbReference>
<evidence type="ECO:0000313" key="10">
    <source>
        <dbReference type="Proteomes" id="UP000698800"/>
    </source>
</evidence>
<evidence type="ECO:0000256" key="5">
    <source>
        <dbReference type="ARBA" id="ARBA00022989"/>
    </source>
</evidence>
<comment type="caution">
    <text evidence="9">The sequence shown here is derived from an EMBL/GenBank/DDBJ whole genome shotgun (WGS) entry which is preliminary data.</text>
</comment>
<dbReference type="SMART" id="SM00831">
    <property type="entry name" value="Cation_ATPase_N"/>
    <property type="match status" value="1"/>
</dbReference>
<protein>
    <recommendedName>
        <fullName evidence="8">Cation-transporting P-type ATPase N-terminal domain-containing protein</fullName>
    </recommendedName>
</protein>
<dbReference type="Gene3D" id="3.40.1110.10">
    <property type="entry name" value="Calcium-transporting ATPase, cytoplasmic domain N"/>
    <property type="match status" value="1"/>
</dbReference>
<dbReference type="Pfam" id="PF00689">
    <property type="entry name" value="Cation_ATPase_C"/>
    <property type="match status" value="1"/>
</dbReference>
<keyword evidence="3" id="KW-0547">Nucleotide-binding</keyword>
<feature type="transmembrane region" description="Helical" evidence="7">
    <location>
        <begin position="313"/>
        <end position="331"/>
    </location>
</feature>
<dbReference type="SUPFAM" id="SSF81665">
    <property type="entry name" value="Calcium ATPase, transmembrane domain M"/>
    <property type="match status" value="1"/>
</dbReference>
<dbReference type="EMBL" id="JAGHQL010000005">
    <property type="protein sequence ID" value="KAH0545433.1"/>
    <property type="molecule type" value="Genomic_DNA"/>
</dbReference>
<dbReference type="InterPro" id="IPR059000">
    <property type="entry name" value="ATPase_P-type_domA"/>
</dbReference>
<evidence type="ECO:0000259" key="8">
    <source>
        <dbReference type="SMART" id="SM00831"/>
    </source>
</evidence>
<feature type="transmembrane region" description="Helical" evidence="7">
    <location>
        <begin position="949"/>
        <end position="972"/>
    </location>
</feature>
<evidence type="ECO:0000256" key="2">
    <source>
        <dbReference type="ARBA" id="ARBA00022692"/>
    </source>
</evidence>
<dbReference type="SUPFAM" id="SSF81653">
    <property type="entry name" value="Calcium ATPase, transduction domain A"/>
    <property type="match status" value="1"/>
</dbReference>
<keyword evidence="2 7" id="KW-0812">Transmembrane</keyword>
<feature type="transmembrane region" description="Helical" evidence="7">
    <location>
        <begin position="110"/>
        <end position="132"/>
    </location>
</feature>
<dbReference type="GO" id="GO:0005524">
    <property type="term" value="F:ATP binding"/>
    <property type="evidence" value="ECO:0007669"/>
    <property type="project" value="UniProtKB-KW"/>
</dbReference>
<dbReference type="InterPro" id="IPR008250">
    <property type="entry name" value="ATPase_P-typ_transduc_dom_A_sf"/>
</dbReference>
<dbReference type="PRINTS" id="PR00119">
    <property type="entry name" value="CATATPASE"/>
</dbReference>
<feature type="transmembrane region" description="Helical" evidence="7">
    <location>
        <begin position="343"/>
        <end position="367"/>
    </location>
</feature>
<feature type="transmembrane region" description="Helical" evidence="7">
    <location>
        <begin position="925"/>
        <end position="943"/>
    </location>
</feature>
<dbReference type="Gene3D" id="2.70.150.10">
    <property type="entry name" value="Calcium-transporting ATPase, cytoplasmic transduction domain A"/>
    <property type="match status" value="1"/>
</dbReference>
<evidence type="ECO:0000313" key="9">
    <source>
        <dbReference type="EMBL" id="KAH0545433.1"/>
    </source>
</evidence>
<dbReference type="InterPro" id="IPR006068">
    <property type="entry name" value="ATPase_P-typ_cation-transptr_C"/>
</dbReference>
<feature type="domain" description="Cation-transporting P-type ATPase N-terminal" evidence="8">
    <location>
        <begin position="62"/>
        <end position="135"/>
    </location>
</feature>
<evidence type="ECO:0000256" key="1">
    <source>
        <dbReference type="ARBA" id="ARBA00004141"/>
    </source>
</evidence>
<keyword evidence="4" id="KW-0067">ATP-binding</keyword>
<dbReference type="SUPFAM" id="SSF81660">
    <property type="entry name" value="Metal cation-transporting ATPase, ATP-binding domain N"/>
    <property type="match status" value="1"/>
</dbReference>
<dbReference type="NCBIfam" id="TIGR01494">
    <property type="entry name" value="ATPase_P-type"/>
    <property type="match status" value="1"/>
</dbReference>
<dbReference type="AlphaFoldDB" id="A0A9P8ID99"/>
<feature type="transmembrane region" description="Helical" evidence="7">
    <location>
        <begin position="895"/>
        <end position="913"/>
    </location>
</feature>
<dbReference type="PANTHER" id="PTHR42861">
    <property type="entry name" value="CALCIUM-TRANSPORTING ATPASE"/>
    <property type="match status" value="1"/>
</dbReference>
<organism evidence="9 10">
    <name type="scientific">Glutinoglossum americanum</name>
    <dbReference type="NCBI Taxonomy" id="1670608"/>
    <lineage>
        <taxon>Eukaryota</taxon>
        <taxon>Fungi</taxon>
        <taxon>Dikarya</taxon>
        <taxon>Ascomycota</taxon>
        <taxon>Pezizomycotina</taxon>
        <taxon>Geoglossomycetes</taxon>
        <taxon>Geoglossales</taxon>
        <taxon>Geoglossaceae</taxon>
        <taxon>Glutinoglossum</taxon>
    </lineage>
</organism>
<dbReference type="GO" id="GO:0030001">
    <property type="term" value="P:metal ion transport"/>
    <property type="evidence" value="ECO:0007669"/>
    <property type="project" value="UniProtKB-ARBA"/>
</dbReference>
<proteinExistence type="predicted"/>
<reference evidence="9" key="1">
    <citation type="submission" date="2021-03" db="EMBL/GenBank/DDBJ databases">
        <title>Comparative genomics and phylogenomic investigation of the class Geoglossomycetes provide insights into ecological specialization and systematics.</title>
        <authorList>
            <person name="Melie T."/>
            <person name="Pirro S."/>
            <person name="Miller A.N."/>
            <person name="Quandt A."/>
        </authorList>
    </citation>
    <scope>NUCLEOTIDE SEQUENCE</scope>
    <source>
        <strain evidence="9">GBOQ0MN5Z8</strain>
    </source>
</reference>
<sequence>MARAMPGLAEAYSKEPSRLSQAWSAALASWRKGGAERLMGHSEGWQREPYSPDGSPTSIITAFSGMGNAAALSHFQTTTRGLTSSQAARRLKLNGRNALSCKKPMAWWQLLLQVIPNPFNILLALIAVISVANPTPNWSTFIILAVMIVVSCAVRFWQEYRSNAAATKLQSSVTNDVRVQRQSTESFTLAKCPFEEVAIKAETLVPGDILLINPGDSIPADCLLIEGNHLVISQSSLTGESAGVRKTANPQSEKDALDAFALENVVFMGTSVISGSGLALVLRTGDDAIIASITKALNEKPPLNAFQRGIRNVSYMLIGFMLVMVPIVLVVSGKVTHDWRGAALFSVSVAVGLVPEMLPAIVNANLARGAFKLAKRKAIVKRLDSIQNLGAMSVLCSDKVSNQNISTPAISGSWNENIDLLQTGTLTNDEISLSGYLNCEGYTEPEIFRLAYINAVNQSGSKNAVDSAIINFYRIGDAGNSTLTSNEKHHASLIDHKKIAEIPFTFETRRSSCIVKYSTGKHELICKGAFEETLNLCTHIQTNPGTEPIPLGRTQRLALSHLVSNLNTDGYRTILVATRELTASQCAALTADDSAEILPDLTAGLTAHGLLTFLDPPKPDAAASIAKLQALGVEVKVLTGDALGVALQVCRSLNLVKELDEAGIQAISGPDLKRLEGTEEFDEVVRGCVVFAKLTPAQKGQVVLSLKQGGGCVGMLGDGINDSIALKYADVGISVDSGAGVAKDVAEIILTQKELDIIVECVTTGRFTHGNTIKYIKMVASSNFGNVFSILAASAWLPFQPMTGLQILVQNLLYDISQIAIPWDRVDEEYLAAPRRWNARGLPSSHSSLDLFRFILFLGPLSSTIDICTFCLGWFYYDIRTTTDPVQVARFQTHWFLEGLLTQTLIVHLLRTAKIPFFQSRSAPILAFSTICVIGIGIAIPYIPPFQRALGLVQPATSFLGLLAAELLIYCLEVQIVKVGYKWLFGTWL</sequence>
<dbReference type="GO" id="GO:0016887">
    <property type="term" value="F:ATP hydrolysis activity"/>
    <property type="evidence" value="ECO:0007669"/>
    <property type="project" value="InterPro"/>
</dbReference>
<comment type="subcellular location">
    <subcellularLocation>
        <location evidence="1">Membrane</location>
        <topology evidence="1">Multi-pass membrane protein</topology>
    </subcellularLocation>
</comment>
<feature type="transmembrane region" description="Helical" evidence="7">
    <location>
        <begin position="138"/>
        <end position="157"/>
    </location>
</feature>
<dbReference type="Proteomes" id="UP000698800">
    <property type="component" value="Unassembled WGS sequence"/>
</dbReference>
<evidence type="ECO:0000256" key="3">
    <source>
        <dbReference type="ARBA" id="ARBA00022741"/>
    </source>
</evidence>
<evidence type="ECO:0000256" key="4">
    <source>
        <dbReference type="ARBA" id="ARBA00022840"/>
    </source>
</evidence>
<keyword evidence="10" id="KW-1185">Reference proteome</keyword>
<dbReference type="InterPro" id="IPR036412">
    <property type="entry name" value="HAD-like_sf"/>
</dbReference>
<dbReference type="Pfam" id="PF00690">
    <property type="entry name" value="Cation_ATPase_N"/>
    <property type="match status" value="1"/>
</dbReference>
<dbReference type="InterPro" id="IPR023298">
    <property type="entry name" value="ATPase_P-typ_TM_dom_sf"/>
</dbReference>
<dbReference type="InterPro" id="IPR023299">
    <property type="entry name" value="ATPase_P-typ_cyto_dom_N"/>
</dbReference>
<dbReference type="GO" id="GO:0016020">
    <property type="term" value="C:membrane"/>
    <property type="evidence" value="ECO:0007669"/>
    <property type="project" value="UniProtKB-SubCell"/>
</dbReference>
<evidence type="ECO:0000256" key="6">
    <source>
        <dbReference type="ARBA" id="ARBA00023136"/>
    </source>
</evidence>
<keyword evidence="5 7" id="KW-1133">Transmembrane helix</keyword>
<dbReference type="Pfam" id="PF00122">
    <property type="entry name" value="E1-E2_ATPase"/>
    <property type="match status" value="1"/>
</dbReference>
<dbReference type="SUPFAM" id="SSF56784">
    <property type="entry name" value="HAD-like"/>
    <property type="match status" value="1"/>
</dbReference>
<dbReference type="Gene3D" id="1.20.1110.10">
    <property type="entry name" value="Calcium-transporting ATPase, transmembrane domain"/>
    <property type="match status" value="2"/>
</dbReference>
<dbReference type="InterPro" id="IPR001757">
    <property type="entry name" value="P_typ_ATPase"/>
</dbReference>
<dbReference type="Pfam" id="PF13246">
    <property type="entry name" value="Cation_ATPase"/>
    <property type="match status" value="1"/>
</dbReference>
<evidence type="ECO:0000256" key="7">
    <source>
        <dbReference type="SAM" id="Phobius"/>
    </source>
</evidence>
<gene>
    <name evidence="9" type="ORF">FGG08_000434</name>
</gene>
<feature type="transmembrane region" description="Helical" evidence="7">
    <location>
        <begin position="854"/>
        <end position="875"/>
    </location>
</feature>
<accession>A0A9P8ID99</accession>
<keyword evidence="6 7" id="KW-0472">Membrane</keyword>